<evidence type="ECO:0000256" key="4">
    <source>
        <dbReference type="ARBA" id="ARBA00022782"/>
    </source>
</evidence>
<dbReference type="InterPro" id="IPR000504">
    <property type="entry name" value="RRM_dom"/>
</dbReference>
<dbReference type="GO" id="GO:0051321">
    <property type="term" value="P:meiotic cell cycle"/>
    <property type="evidence" value="ECO:0007669"/>
    <property type="project" value="UniProtKB-ARBA"/>
</dbReference>
<evidence type="ECO:0000256" key="6">
    <source>
        <dbReference type="ARBA" id="ARBA00022871"/>
    </source>
</evidence>
<dbReference type="GO" id="GO:0008494">
    <property type="term" value="F:translation activator activity"/>
    <property type="evidence" value="ECO:0007669"/>
    <property type="project" value="TreeGrafter"/>
</dbReference>
<dbReference type="GO" id="GO:0005737">
    <property type="term" value="C:cytoplasm"/>
    <property type="evidence" value="ECO:0007669"/>
    <property type="project" value="UniProtKB-SubCell"/>
</dbReference>
<evidence type="ECO:0000313" key="11">
    <source>
        <dbReference type="EMBL" id="SSX17248.1"/>
    </source>
</evidence>
<keyword evidence="4" id="KW-0221">Differentiation</keyword>
<dbReference type="GO" id="GO:0007283">
    <property type="term" value="P:spermatogenesis"/>
    <property type="evidence" value="ECO:0007669"/>
    <property type="project" value="UniProtKB-KW"/>
</dbReference>
<gene>
    <name evidence="11" type="primary">CSON011476</name>
</gene>
<sequence length="175" mass="19313">MALPNQQPGHLDPLMSAPKFGTLIPNRVFVGGISGDTTESELCRVFSAFGNVKSTKIIVDRAGISKGYGFVTFETEQEAQRLQNEAECVVLHDRKLNIAPAIKKQSVSTPNGTMFYAGSPAIPLNIPIDQYAVYPSTGLPTLYPAGIPYQQFYPYYSLPMQNVQTIWPQNYQGKH</sequence>
<evidence type="ECO:0000256" key="8">
    <source>
        <dbReference type="PROSITE-ProRule" id="PRU00176"/>
    </source>
</evidence>
<dbReference type="EMBL" id="UFQS01000004">
    <property type="protein sequence ID" value="SSW96861.1"/>
    <property type="molecule type" value="Genomic_DNA"/>
</dbReference>
<reference evidence="11" key="2">
    <citation type="submission" date="2018-07" db="EMBL/GenBank/DDBJ databases">
        <authorList>
            <person name="Quirk P.G."/>
            <person name="Krulwich T.A."/>
        </authorList>
    </citation>
    <scope>NUCLEOTIDE SEQUENCE</scope>
</reference>
<keyword evidence="3" id="KW-0963">Cytoplasm</keyword>
<evidence type="ECO:0000256" key="3">
    <source>
        <dbReference type="ARBA" id="ARBA00022490"/>
    </source>
</evidence>
<keyword evidence="6" id="KW-0744">Spermatogenesis</keyword>
<dbReference type="PROSITE" id="PS50102">
    <property type="entry name" value="RRM"/>
    <property type="match status" value="1"/>
</dbReference>
<dbReference type="Pfam" id="PF00076">
    <property type="entry name" value="RRM_1"/>
    <property type="match status" value="1"/>
</dbReference>
<dbReference type="PANTHER" id="PTHR11176:SF57">
    <property type="entry name" value="PROTEIN BOULE"/>
    <property type="match status" value="1"/>
</dbReference>
<dbReference type="EMBL" id="UFQT01000004">
    <property type="protein sequence ID" value="SSX17248.1"/>
    <property type="molecule type" value="Genomic_DNA"/>
</dbReference>
<dbReference type="InterPro" id="IPR012677">
    <property type="entry name" value="Nucleotide-bd_a/b_plait_sf"/>
</dbReference>
<evidence type="ECO:0000256" key="2">
    <source>
        <dbReference type="ARBA" id="ARBA00022473"/>
    </source>
</evidence>
<evidence type="ECO:0000256" key="5">
    <source>
        <dbReference type="ARBA" id="ARBA00022845"/>
    </source>
</evidence>
<keyword evidence="7 8" id="KW-0694">RNA-binding</keyword>
<organism evidence="11">
    <name type="scientific">Culicoides sonorensis</name>
    <name type="common">Biting midge</name>
    <dbReference type="NCBI Taxonomy" id="179676"/>
    <lineage>
        <taxon>Eukaryota</taxon>
        <taxon>Metazoa</taxon>
        <taxon>Ecdysozoa</taxon>
        <taxon>Arthropoda</taxon>
        <taxon>Hexapoda</taxon>
        <taxon>Insecta</taxon>
        <taxon>Pterygota</taxon>
        <taxon>Neoptera</taxon>
        <taxon>Endopterygota</taxon>
        <taxon>Diptera</taxon>
        <taxon>Nematocera</taxon>
        <taxon>Chironomoidea</taxon>
        <taxon>Ceratopogonidae</taxon>
        <taxon>Ceratopogoninae</taxon>
        <taxon>Culicoides</taxon>
        <taxon>Monoculicoides</taxon>
    </lineage>
</organism>
<evidence type="ECO:0000256" key="1">
    <source>
        <dbReference type="ARBA" id="ARBA00004496"/>
    </source>
</evidence>
<proteinExistence type="predicted"/>
<evidence type="ECO:0000259" key="9">
    <source>
        <dbReference type="PROSITE" id="PS50102"/>
    </source>
</evidence>
<dbReference type="VEuPathDB" id="VectorBase:CSON011476"/>
<dbReference type="GO" id="GO:0070935">
    <property type="term" value="P:3'-UTR-mediated mRNA stabilization"/>
    <property type="evidence" value="ECO:0007669"/>
    <property type="project" value="TreeGrafter"/>
</dbReference>
<dbReference type="FunFam" id="3.30.70.330:FF:000167">
    <property type="entry name" value="protein boule-like isoform X1"/>
    <property type="match status" value="1"/>
</dbReference>
<dbReference type="SUPFAM" id="SSF54928">
    <property type="entry name" value="RNA-binding domain, RBD"/>
    <property type="match status" value="1"/>
</dbReference>
<feature type="domain" description="RRM" evidence="9">
    <location>
        <begin position="26"/>
        <end position="103"/>
    </location>
</feature>
<dbReference type="InterPro" id="IPR034988">
    <property type="entry name" value="DAZ_BOULE_RRM"/>
</dbReference>
<evidence type="ECO:0000256" key="7">
    <source>
        <dbReference type="ARBA" id="ARBA00022884"/>
    </source>
</evidence>
<dbReference type="GO" id="GO:0030154">
    <property type="term" value="P:cell differentiation"/>
    <property type="evidence" value="ECO:0007669"/>
    <property type="project" value="UniProtKB-KW"/>
</dbReference>
<protein>
    <submittedName>
        <fullName evidence="11">CSON011476 protein</fullName>
    </submittedName>
</protein>
<comment type="subcellular location">
    <subcellularLocation>
        <location evidence="1">Cytoplasm</location>
    </subcellularLocation>
</comment>
<dbReference type="GO" id="GO:0003730">
    <property type="term" value="F:mRNA 3'-UTR binding"/>
    <property type="evidence" value="ECO:0007669"/>
    <property type="project" value="TreeGrafter"/>
</dbReference>
<evidence type="ECO:0000313" key="10">
    <source>
        <dbReference type="EMBL" id="SSW96861.1"/>
    </source>
</evidence>
<keyword evidence="5" id="KW-0810">Translation regulation</keyword>
<dbReference type="InterPro" id="IPR035979">
    <property type="entry name" value="RBD_domain_sf"/>
</dbReference>
<keyword evidence="2" id="KW-0217">Developmental protein</keyword>
<dbReference type="Gene3D" id="3.30.70.330">
    <property type="match status" value="1"/>
</dbReference>
<name>A0A336LUC3_CULSO</name>
<dbReference type="AlphaFoldDB" id="A0A336LUC3"/>
<dbReference type="CDD" id="cd12412">
    <property type="entry name" value="RRM_DAZL_BOULE"/>
    <property type="match status" value="1"/>
</dbReference>
<accession>A0A336LUC3</accession>
<reference evidence="10" key="1">
    <citation type="submission" date="2018-04" db="EMBL/GenBank/DDBJ databases">
        <authorList>
            <person name="Go L.Y."/>
            <person name="Mitchell J.A."/>
        </authorList>
    </citation>
    <scope>NUCLEOTIDE SEQUENCE</scope>
    <source>
        <tissue evidence="10">Whole organism</tissue>
    </source>
</reference>
<dbReference type="SMART" id="SM00360">
    <property type="entry name" value="RRM"/>
    <property type="match status" value="1"/>
</dbReference>
<dbReference type="GO" id="GO:0045948">
    <property type="term" value="P:positive regulation of translational initiation"/>
    <property type="evidence" value="ECO:0007669"/>
    <property type="project" value="TreeGrafter"/>
</dbReference>
<dbReference type="PANTHER" id="PTHR11176">
    <property type="entry name" value="BOULE-RELATED"/>
    <property type="match status" value="1"/>
</dbReference>